<dbReference type="SUPFAM" id="SSF52799">
    <property type="entry name" value="(Phosphotyrosine protein) phosphatases II"/>
    <property type="match status" value="1"/>
</dbReference>
<evidence type="ECO:0000313" key="3">
    <source>
        <dbReference type="Proteomes" id="UP001597353"/>
    </source>
</evidence>
<dbReference type="Proteomes" id="UP001597353">
    <property type="component" value="Unassembled WGS sequence"/>
</dbReference>
<accession>A0ABW4S9T9</accession>
<gene>
    <name evidence="2" type="ORF">ACFSGJ_14325</name>
</gene>
<dbReference type="InterPro" id="IPR029021">
    <property type="entry name" value="Prot-tyrosine_phosphatase-like"/>
</dbReference>
<proteinExistence type="predicted"/>
<name>A0ABW4S9T9_9RHOB</name>
<sequence length="149" mass="15636">MQIRPLTPGYAVSPQIAAEDVAAIRDAGYTTIISNRPDAEVAPDHHASEIRAAAEAAGLKFVENPVISGALTMENVIAQGEAIAAADGPILAYCASGNRSSTVWALSQAGDQPTDDLIGLPARHGYQLEHLRPQIEALAAQKKNGQSRD</sequence>
<dbReference type="RefSeq" id="WP_390263204.1">
    <property type="nucleotide sequence ID" value="NZ_JBHUGH010000011.1"/>
</dbReference>
<dbReference type="GO" id="GO:0016740">
    <property type="term" value="F:transferase activity"/>
    <property type="evidence" value="ECO:0007669"/>
    <property type="project" value="UniProtKB-KW"/>
</dbReference>
<organism evidence="2 3">
    <name type="scientific">Halodurantibacterium flavum</name>
    <dbReference type="NCBI Taxonomy" id="1382802"/>
    <lineage>
        <taxon>Bacteria</taxon>
        <taxon>Pseudomonadati</taxon>
        <taxon>Pseudomonadota</taxon>
        <taxon>Alphaproteobacteria</taxon>
        <taxon>Rhodobacterales</taxon>
        <taxon>Paracoccaceae</taxon>
        <taxon>Halodurantibacterium</taxon>
    </lineage>
</organism>
<evidence type="ECO:0000313" key="2">
    <source>
        <dbReference type="EMBL" id="MFD1913387.1"/>
    </source>
</evidence>
<keyword evidence="2" id="KW-0808">Transferase</keyword>
<dbReference type="CDD" id="cd14503">
    <property type="entry name" value="PTP-bact"/>
    <property type="match status" value="1"/>
</dbReference>
<protein>
    <submittedName>
        <fullName evidence="2">TIGR01244 family sulfur transferase</fullName>
    </submittedName>
</protein>
<comment type="caution">
    <text evidence="2">The sequence shown here is derived from an EMBL/GenBank/DDBJ whole genome shotgun (WGS) entry which is preliminary data.</text>
</comment>
<dbReference type="Gene3D" id="3.90.190.10">
    <property type="entry name" value="Protein tyrosine phosphatase superfamily"/>
    <property type="match status" value="1"/>
</dbReference>
<dbReference type="InterPro" id="IPR005939">
    <property type="entry name" value="BLH_phosphatase-like"/>
</dbReference>
<dbReference type="EMBL" id="JBHUGH010000011">
    <property type="protein sequence ID" value="MFD1913387.1"/>
    <property type="molecule type" value="Genomic_DNA"/>
</dbReference>
<evidence type="ECO:0000259" key="1">
    <source>
        <dbReference type="Pfam" id="PF04273"/>
    </source>
</evidence>
<reference evidence="3" key="1">
    <citation type="journal article" date="2019" name="Int. J. Syst. Evol. Microbiol.">
        <title>The Global Catalogue of Microorganisms (GCM) 10K type strain sequencing project: providing services to taxonomists for standard genome sequencing and annotation.</title>
        <authorList>
            <consortium name="The Broad Institute Genomics Platform"/>
            <consortium name="The Broad Institute Genome Sequencing Center for Infectious Disease"/>
            <person name="Wu L."/>
            <person name="Ma J."/>
        </authorList>
    </citation>
    <scope>NUCLEOTIDE SEQUENCE [LARGE SCALE GENOMIC DNA]</scope>
    <source>
        <strain evidence="3">CGMCC 4.7242</strain>
    </source>
</reference>
<keyword evidence="3" id="KW-1185">Reference proteome</keyword>
<dbReference type="NCBIfam" id="TIGR01244">
    <property type="entry name" value="TIGR01244 family sulfur transferase"/>
    <property type="match status" value="1"/>
</dbReference>
<feature type="domain" description="Beta-lactamase hydrolase-like protein phosphatase-like" evidence="1">
    <location>
        <begin position="3"/>
        <end position="110"/>
    </location>
</feature>
<dbReference type="Pfam" id="PF04273">
    <property type="entry name" value="BLH_phosphatase"/>
    <property type="match status" value="1"/>
</dbReference>